<organism evidence="1 2">
    <name type="scientific">Cyprinus carpio</name>
    <name type="common">Common carp</name>
    <dbReference type="NCBI Taxonomy" id="7962"/>
    <lineage>
        <taxon>Eukaryota</taxon>
        <taxon>Metazoa</taxon>
        <taxon>Chordata</taxon>
        <taxon>Craniata</taxon>
        <taxon>Vertebrata</taxon>
        <taxon>Euteleostomi</taxon>
        <taxon>Actinopterygii</taxon>
        <taxon>Neopterygii</taxon>
        <taxon>Teleostei</taxon>
        <taxon>Ostariophysi</taxon>
        <taxon>Cypriniformes</taxon>
        <taxon>Cyprinidae</taxon>
        <taxon>Cyprininae</taxon>
        <taxon>Cyprinus</taxon>
    </lineage>
</organism>
<name>A0A8C1XBR8_CYPCA</name>
<dbReference type="GO" id="GO:0005739">
    <property type="term" value="C:mitochondrion"/>
    <property type="evidence" value="ECO:0007669"/>
    <property type="project" value="TreeGrafter"/>
</dbReference>
<dbReference type="PANTHER" id="PTHR42714">
    <property type="entry name" value="TRNA MODIFICATION GTPASE GTPBP3"/>
    <property type="match status" value="1"/>
</dbReference>
<dbReference type="SUPFAM" id="SSF116878">
    <property type="entry name" value="TrmE connector domain"/>
    <property type="match status" value="1"/>
</dbReference>
<evidence type="ECO:0000313" key="1">
    <source>
        <dbReference type="Ensembl" id="ENSCCRP00015077700.1"/>
    </source>
</evidence>
<dbReference type="PANTHER" id="PTHR42714:SF2">
    <property type="entry name" value="TRNA MODIFICATION GTPASE GTPBP3, MITOCHONDRIAL"/>
    <property type="match status" value="1"/>
</dbReference>
<dbReference type="GO" id="GO:0002098">
    <property type="term" value="P:tRNA wobble uridine modification"/>
    <property type="evidence" value="ECO:0007669"/>
    <property type="project" value="TreeGrafter"/>
</dbReference>
<protein>
    <submittedName>
        <fullName evidence="1">Uncharacterized protein</fullName>
    </submittedName>
</protein>
<sequence length="265" mass="30043">SIINIFFCSGSFTGEDSAEFHIHGTEAQRRQALHQMAGDLGCIYQDWSVHCCICVCVLVHIEAFIDFSEDELIEDGVLNDGIFGHLDNHLFSTEKRAQCPAAIVFPTTGTTRDVVEVPLDIRGYPVLLNSVEQEGIRRARQRYVFTDTWPLVFVDLMQLPSEPQLVPVFLSGHLKSILEHSSHSRECILILYKSDLISAEHKRSIQKIIYKSQHRTHSASTNVLSIVSSSLYSAHHTQKLNFLNCSMSSECMFIILNIFCYYESQ</sequence>
<dbReference type="Gene3D" id="1.20.120.430">
    <property type="entry name" value="tRNA modification GTPase MnmE domain 2"/>
    <property type="match status" value="1"/>
</dbReference>
<dbReference type="Proteomes" id="UP000694700">
    <property type="component" value="Unplaced"/>
</dbReference>
<reference evidence="1" key="1">
    <citation type="submission" date="2025-08" db="UniProtKB">
        <authorList>
            <consortium name="Ensembl"/>
        </authorList>
    </citation>
    <scope>IDENTIFICATION</scope>
</reference>
<dbReference type="GO" id="GO:0030488">
    <property type="term" value="P:tRNA methylation"/>
    <property type="evidence" value="ECO:0007669"/>
    <property type="project" value="TreeGrafter"/>
</dbReference>
<dbReference type="Ensembl" id="ENSCCRT00015080243.1">
    <property type="protein sequence ID" value="ENSCCRP00015077700.1"/>
    <property type="gene ID" value="ENSCCRG00015031446.1"/>
</dbReference>
<evidence type="ECO:0000313" key="2">
    <source>
        <dbReference type="Proteomes" id="UP000694700"/>
    </source>
</evidence>
<dbReference type="InterPro" id="IPR027368">
    <property type="entry name" value="MnmE_dom2"/>
</dbReference>
<dbReference type="AlphaFoldDB" id="A0A8C1XBR8"/>
<accession>A0A8C1XBR8</accession>
<proteinExistence type="predicted"/>